<dbReference type="SUPFAM" id="SSF52540">
    <property type="entry name" value="P-loop containing nucleoside triphosphate hydrolases"/>
    <property type="match status" value="1"/>
</dbReference>
<accession>A0ABT6F032</accession>
<dbReference type="GO" id="GO:0005524">
    <property type="term" value="F:ATP binding"/>
    <property type="evidence" value="ECO:0007669"/>
    <property type="project" value="UniProtKB-KW"/>
</dbReference>
<name>A0ABT6F032_9SYNE</name>
<dbReference type="InterPro" id="IPR027417">
    <property type="entry name" value="P-loop_NTPase"/>
</dbReference>
<dbReference type="PIRSF" id="PIRSF037081">
    <property type="entry name" value="P-loop_All4644_prd"/>
    <property type="match status" value="1"/>
</dbReference>
<dbReference type="InterPro" id="IPR017101">
    <property type="entry name" value="P-loop_ATP/GTP-bd_All4644_prd"/>
</dbReference>
<evidence type="ECO:0000313" key="1">
    <source>
        <dbReference type="EMBL" id="MDG2991197.1"/>
    </source>
</evidence>
<proteinExistence type="predicted"/>
<organism evidence="1 2">
    <name type="scientific">Candidatus Synechococcus calcipolaris G9</name>
    <dbReference type="NCBI Taxonomy" id="1497997"/>
    <lineage>
        <taxon>Bacteria</taxon>
        <taxon>Bacillati</taxon>
        <taxon>Cyanobacteriota</taxon>
        <taxon>Cyanophyceae</taxon>
        <taxon>Synechococcales</taxon>
        <taxon>Synechococcaceae</taxon>
        <taxon>Synechococcus</taxon>
    </lineage>
</organism>
<dbReference type="Proteomes" id="UP001154265">
    <property type="component" value="Unassembled WGS sequence"/>
</dbReference>
<dbReference type="Gene3D" id="3.40.50.300">
    <property type="entry name" value="P-loop containing nucleotide triphosphate hydrolases"/>
    <property type="match status" value="1"/>
</dbReference>
<protein>
    <submittedName>
        <fullName evidence="1">ATP-binding protein</fullName>
    </submittedName>
</protein>
<dbReference type="EMBL" id="JAKKUT010000002">
    <property type="protein sequence ID" value="MDG2991197.1"/>
    <property type="molecule type" value="Genomic_DNA"/>
</dbReference>
<evidence type="ECO:0000313" key="2">
    <source>
        <dbReference type="Proteomes" id="UP001154265"/>
    </source>
</evidence>
<comment type="caution">
    <text evidence="1">The sequence shown here is derived from an EMBL/GenBank/DDBJ whole genome shotgun (WGS) entry which is preliminary data.</text>
</comment>
<keyword evidence="1" id="KW-0067">ATP-binding</keyword>
<reference evidence="1" key="1">
    <citation type="journal article" date="2022" name="Genome Biol. Evol.">
        <title>A New Gene Family Diagnostic for Intracellular Biomineralization of Amorphous Ca Carbonates by Cyanobacteria.</title>
        <authorList>
            <person name="Benzerara K."/>
            <person name="Duprat E."/>
            <person name="Bitard-Feildel T."/>
            <person name="Caumes G."/>
            <person name="Cassier-Chauvat C."/>
            <person name="Chauvat F."/>
            <person name="Dezi M."/>
            <person name="Diop S.I."/>
            <person name="Gaschignard G."/>
            <person name="Gorgen S."/>
            <person name="Gugger M."/>
            <person name="Lopez-Garcia P."/>
            <person name="Millet M."/>
            <person name="Skouri-Panet F."/>
            <person name="Moreira D."/>
            <person name="Callebaut I."/>
        </authorList>
    </citation>
    <scope>NUCLEOTIDE SEQUENCE</scope>
    <source>
        <strain evidence="1">G9</strain>
    </source>
</reference>
<sequence length="164" mass="19045">MAHHLLIGPPASGKSTFADYLCLNLPDAVIVATDDIRRLLYGDPRHQGAWPQIEAEVLGQIQRSLQRGFTIIYDATNVQHRYRVQFLRQVRILTPEPWIGWQLLTDLETCKQWNHARDRQVPETVIEQMYQDLTQTPPSLEEGFRRLYHVTLTPRIAIQEFQGT</sequence>
<dbReference type="RefSeq" id="WP_277867077.1">
    <property type="nucleotide sequence ID" value="NZ_JAKKUT010000002.1"/>
</dbReference>
<dbReference type="Pfam" id="PF13671">
    <property type="entry name" value="AAA_33"/>
    <property type="match status" value="1"/>
</dbReference>
<keyword evidence="1" id="KW-0547">Nucleotide-binding</keyword>
<reference evidence="1" key="2">
    <citation type="submission" date="2022-01" db="EMBL/GenBank/DDBJ databases">
        <authorList>
            <person name="Zivanovic Y."/>
            <person name="Moreira D."/>
            <person name="Lopez-Garcia P."/>
        </authorList>
    </citation>
    <scope>NUCLEOTIDE SEQUENCE</scope>
    <source>
        <strain evidence="1">G9</strain>
    </source>
</reference>
<gene>
    <name evidence="1" type="ORF">L3556_09685</name>
</gene>
<keyword evidence="2" id="KW-1185">Reference proteome</keyword>